<dbReference type="InterPro" id="IPR011042">
    <property type="entry name" value="6-blade_b-propeller_TolB-like"/>
</dbReference>
<gene>
    <name evidence="4" type="ORF">E5167_01770</name>
</gene>
<keyword evidence="5" id="KW-1185">Reference proteome</keyword>
<dbReference type="OrthoDB" id="9815657at2"/>
<dbReference type="Proteomes" id="UP000307657">
    <property type="component" value="Unassembled WGS sequence"/>
</dbReference>
<feature type="region of interest" description="Disordered" evidence="2">
    <location>
        <begin position="55"/>
        <end position="78"/>
    </location>
</feature>
<organism evidence="4 5">
    <name type="scientific">Pontimicrobium aquaticum</name>
    <dbReference type="NCBI Taxonomy" id="2565367"/>
    <lineage>
        <taxon>Bacteria</taxon>
        <taxon>Pseudomonadati</taxon>
        <taxon>Bacteroidota</taxon>
        <taxon>Flavobacteriia</taxon>
        <taxon>Flavobacteriales</taxon>
        <taxon>Flavobacteriaceae</taxon>
        <taxon>Pontimicrobium</taxon>
    </lineage>
</organism>
<evidence type="ECO:0000313" key="5">
    <source>
        <dbReference type="Proteomes" id="UP000307657"/>
    </source>
</evidence>
<feature type="domain" description="Peptidase S9A N-terminal" evidence="3">
    <location>
        <begin position="23"/>
        <end position="192"/>
    </location>
</feature>
<protein>
    <recommendedName>
        <fullName evidence="3">Peptidase S9A N-terminal domain-containing protein</fullName>
    </recommendedName>
</protein>
<name>A0A4U0F0R8_9FLAO</name>
<proteinExistence type="inferred from homology"/>
<evidence type="ECO:0000256" key="1">
    <source>
        <dbReference type="ARBA" id="ARBA00009820"/>
    </source>
</evidence>
<dbReference type="AlphaFoldDB" id="A0A4U0F0R8"/>
<reference evidence="4 5" key="1">
    <citation type="submission" date="2019-04" db="EMBL/GenBank/DDBJ databases">
        <title>Lacinutrix sp. nov., isolated from marine water.</title>
        <authorList>
            <person name="Kim W."/>
        </authorList>
    </citation>
    <scope>NUCLEOTIDE SEQUENCE [LARGE SCALE GENOMIC DNA]</scope>
    <source>
        <strain evidence="4 5">CAU 1491</strain>
    </source>
</reference>
<evidence type="ECO:0000259" key="3">
    <source>
        <dbReference type="Pfam" id="PF02897"/>
    </source>
</evidence>
<dbReference type="Gene3D" id="2.120.10.30">
    <property type="entry name" value="TolB, C-terminal domain"/>
    <property type="match status" value="3"/>
</dbReference>
<accession>A0A4U0F0R8</accession>
<evidence type="ECO:0000256" key="2">
    <source>
        <dbReference type="SAM" id="MobiDB-lite"/>
    </source>
</evidence>
<dbReference type="Pfam" id="PF07676">
    <property type="entry name" value="PD40"/>
    <property type="match status" value="1"/>
</dbReference>
<dbReference type="InterPro" id="IPR011659">
    <property type="entry name" value="WD40"/>
</dbReference>
<dbReference type="GO" id="GO:0004252">
    <property type="term" value="F:serine-type endopeptidase activity"/>
    <property type="evidence" value="ECO:0007669"/>
    <property type="project" value="InterPro"/>
</dbReference>
<comment type="caution">
    <text evidence="4">The sequence shown here is derived from an EMBL/GenBank/DDBJ whole genome shotgun (WGS) entry which is preliminary data.</text>
</comment>
<dbReference type="Pfam" id="PF02897">
    <property type="entry name" value="Peptidase_S9_N"/>
    <property type="match status" value="1"/>
</dbReference>
<dbReference type="PANTHER" id="PTHR36842:SF1">
    <property type="entry name" value="PROTEIN TOLB"/>
    <property type="match status" value="1"/>
</dbReference>
<sequence>MKTLVSFFFLLILSNPLSVKNNLHLQKNKYIYFSSNLNSRGRDIVRISADGSGPRVKLTSNNGRGHYPHHNGPKLSPDGTKIAYHSDTDGHDNYSIWVMNIDGSNKRRLTKEEGLYSNWSADGKSIIFSGRRNGTWEILMVPAIGGKEINLTQNYKKKKRPSWGATSTSHPDGKSIIYSYIREKVLYSMNLQTKEIKQISPNGESYTNPSFSKDGKRIAVNRKIDKSYDMITMSPNGNSISLIVKNVISYSAPSWSDSGREILFVGSAKGNQELFKISLDTKKEIQLTNNSNFDAFPTW</sequence>
<dbReference type="PANTHER" id="PTHR36842">
    <property type="entry name" value="PROTEIN TOLB HOMOLOG"/>
    <property type="match status" value="1"/>
</dbReference>
<dbReference type="RefSeq" id="WP_136840420.1">
    <property type="nucleotide sequence ID" value="NZ_SUPL01000001.1"/>
</dbReference>
<dbReference type="SUPFAM" id="SSF50960">
    <property type="entry name" value="TolB, C-terminal domain"/>
    <property type="match status" value="1"/>
</dbReference>
<dbReference type="EMBL" id="SUPL01000001">
    <property type="protein sequence ID" value="TJY38011.1"/>
    <property type="molecule type" value="Genomic_DNA"/>
</dbReference>
<comment type="similarity">
    <text evidence="1">Belongs to the TolB family.</text>
</comment>
<dbReference type="InterPro" id="IPR023302">
    <property type="entry name" value="Pept_S9A_N"/>
</dbReference>
<evidence type="ECO:0000313" key="4">
    <source>
        <dbReference type="EMBL" id="TJY38011.1"/>
    </source>
</evidence>